<comment type="similarity">
    <text evidence="1">Belongs to the RelE toxin family.</text>
</comment>
<sequence length="95" mass="11161">MTLESNQQYHIRFSKAALHSLKKMDRYQAKVITSWLRKNIEGTTNPYQHGKALTANHIGEWRYRVGDYRVICRIDGEELVVLALTIGHRRDVYDD</sequence>
<dbReference type="AlphaFoldDB" id="A0A0R2L3Q4"/>
<dbReference type="RefSeq" id="WP_057810305.1">
    <property type="nucleotide sequence ID" value="NZ_BJUD01000017.1"/>
</dbReference>
<keyword evidence="5" id="KW-1185">Reference proteome</keyword>
<dbReference type="EMBL" id="JQCB01000006">
    <property type="protein sequence ID" value="KRN96064.1"/>
    <property type="molecule type" value="Genomic_DNA"/>
</dbReference>
<evidence type="ECO:0000256" key="2">
    <source>
        <dbReference type="ARBA" id="ARBA00022649"/>
    </source>
</evidence>
<dbReference type="PATRIC" id="fig|348151.3.peg.1798"/>
<reference evidence="4 5" key="1">
    <citation type="journal article" date="2015" name="Genome Announc.">
        <title>Expanding the biotechnology potential of lactobacilli through comparative genomics of 213 strains and associated genera.</title>
        <authorList>
            <person name="Sun Z."/>
            <person name="Harris H.M."/>
            <person name="McCann A."/>
            <person name="Guo C."/>
            <person name="Argimon S."/>
            <person name="Zhang W."/>
            <person name="Yang X."/>
            <person name="Jeffery I.B."/>
            <person name="Cooney J.C."/>
            <person name="Kagawa T.F."/>
            <person name="Liu W."/>
            <person name="Song Y."/>
            <person name="Salvetti E."/>
            <person name="Wrobel A."/>
            <person name="Rasinkangas P."/>
            <person name="Parkhill J."/>
            <person name="Rea M.C."/>
            <person name="O'Sullivan O."/>
            <person name="Ritari J."/>
            <person name="Douillard F.P."/>
            <person name="Paul Ross R."/>
            <person name="Yang R."/>
            <person name="Briner A.E."/>
            <person name="Felis G.E."/>
            <person name="de Vos W.M."/>
            <person name="Barrangou R."/>
            <person name="Klaenhammer T.R."/>
            <person name="Caufield P.W."/>
            <person name="Cui Y."/>
            <person name="Zhang H."/>
            <person name="O'Toole P.W."/>
        </authorList>
    </citation>
    <scope>NUCLEOTIDE SEQUENCE [LARGE SCALE GENOMIC DNA]</scope>
    <source>
        <strain evidence="4 5">DSM 22696</strain>
    </source>
</reference>
<dbReference type="Proteomes" id="UP000321429">
    <property type="component" value="Unassembled WGS sequence"/>
</dbReference>
<dbReference type="PANTHER" id="PTHR35601">
    <property type="entry name" value="TOXIN RELE"/>
    <property type="match status" value="1"/>
</dbReference>
<evidence type="ECO:0000256" key="1">
    <source>
        <dbReference type="ARBA" id="ARBA00006226"/>
    </source>
</evidence>
<keyword evidence="2" id="KW-1277">Toxin-antitoxin system</keyword>
<dbReference type="Pfam" id="PF05016">
    <property type="entry name" value="ParE_toxin"/>
    <property type="match status" value="1"/>
</dbReference>
<evidence type="ECO:0000313" key="5">
    <source>
        <dbReference type="Proteomes" id="UP000051139"/>
    </source>
</evidence>
<dbReference type="OrthoDB" id="9805098at2"/>
<dbReference type="SUPFAM" id="SSF143011">
    <property type="entry name" value="RelE-like"/>
    <property type="match status" value="1"/>
</dbReference>
<name>A0A0R2L3Q4_9LACO</name>
<dbReference type="EMBL" id="BJUD01000017">
    <property type="protein sequence ID" value="GEK28770.1"/>
    <property type="molecule type" value="Genomic_DNA"/>
</dbReference>
<dbReference type="NCBIfam" id="TIGR02385">
    <property type="entry name" value="RelE_StbE"/>
    <property type="match status" value="1"/>
</dbReference>
<dbReference type="InterPro" id="IPR007712">
    <property type="entry name" value="RelE/ParE_toxin"/>
</dbReference>
<comment type="caution">
    <text evidence="4">The sequence shown here is derived from an EMBL/GenBank/DDBJ whole genome shotgun (WGS) entry which is preliminary data.</text>
</comment>
<organism evidence="4 5">
    <name type="scientific">Furfurilactobacillus siliginis</name>
    <dbReference type="NCBI Taxonomy" id="348151"/>
    <lineage>
        <taxon>Bacteria</taxon>
        <taxon>Bacillati</taxon>
        <taxon>Bacillota</taxon>
        <taxon>Bacilli</taxon>
        <taxon>Lactobacillales</taxon>
        <taxon>Lactobacillaceae</taxon>
        <taxon>Furfurilactobacillus</taxon>
    </lineage>
</organism>
<dbReference type="Proteomes" id="UP000051139">
    <property type="component" value="Unassembled WGS sequence"/>
</dbReference>
<evidence type="ECO:0000313" key="4">
    <source>
        <dbReference type="EMBL" id="KRN96064.1"/>
    </source>
</evidence>
<protein>
    <submittedName>
        <fullName evidence="3">Cytotoxic translational repressor of toxin-antitoxin stability system</fullName>
    </submittedName>
</protein>
<evidence type="ECO:0000313" key="6">
    <source>
        <dbReference type="Proteomes" id="UP000321429"/>
    </source>
</evidence>
<dbReference type="PANTHER" id="PTHR35601:SF1">
    <property type="entry name" value="TOXIN RELE"/>
    <property type="match status" value="1"/>
</dbReference>
<reference evidence="3 6" key="2">
    <citation type="submission" date="2019-07" db="EMBL/GenBank/DDBJ databases">
        <title>Whole genome shotgun sequence of Lactobacillus siliginis NBRC 101315.</title>
        <authorList>
            <person name="Hosoyama A."/>
            <person name="Uohara A."/>
            <person name="Ohji S."/>
            <person name="Ichikawa N."/>
        </authorList>
    </citation>
    <scope>NUCLEOTIDE SEQUENCE [LARGE SCALE GENOMIC DNA]</scope>
    <source>
        <strain evidence="3 6">NBRC 101315</strain>
    </source>
</reference>
<dbReference type="STRING" id="348151.IV55_GL001747"/>
<evidence type="ECO:0000313" key="3">
    <source>
        <dbReference type="EMBL" id="GEK28770.1"/>
    </source>
</evidence>
<proteinExistence type="inferred from homology"/>
<dbReference type="InterPro" id="IPR035093">
    <property type="entry name" value="RelE/ParE_toxin_dom_sf"/>
</dbReference>
<accession>A0A0R2L3Q4</accession>
<gene>
    <name evidence="4" type="ORF">IV55_GL001747</name>
    <name evidence="3" type="ORF">LSI01_10810</name>
</gene>
<dbReference type="Gene3D" id="3.30.2310.20">
    <property type="entry name" value="RelE-like"/>
    <property type="match status" value="1"/>
</dbReference>